<keyword evidence="3" id="KW-0808">Transferase</keyword>
<proteinExistence type="inferred from homology"/>
<evidence type="ECO:0000256" key="2">
    <source>
        <dbReference type="ARBA" id="ARBA00007837"/>
    </source>
</evidence>
<dbReference type="InterPro" id="IPR036618">
    <property type="entry name" value="PtsI_HPr-bd_sf"/>
</dbReference>
<keyword evidence="10" id="KW-1185">Reference proteome</keyword>
<dbReference type="GO" id="GO:0046872">
    <property type="term" value="F:metal ion binding"/>
    <property type="evidence" value="ECO:0007669"/>
    <property type="project" value="UniProtKB-KW"/>
</dbReference>
<dbReference type="EMBL" id="FUXX01000008">
    <property type="protein sequence ID" value="SKA59790.1"/>
    <property type="molecule type" value="Genomic_DNA"/>
</dbReference>
<dbReference type="Gene3D" id="3.20.20.60">
    <property type="entry name" value="Phosphoenolpyruvate-binding domains"/>
    <property type="match status" value="1"/>
</dbReference>
<accession>A0A1T4V492</accession>
<gene>
    <name evidence="9" type="ORF">SAMN02745213_00748</name>
</gene>
<reference evidence="10" key="1">
    <citation type="submission" date="2017-02" db="EMBL/GenBank/DDBJ databases">
        <authorList>
            <person name="Varghese N."/>
            <person name="Submissions S."/>
        </authorList>
    </citation>
    <scope>NUCLEOTIDE SEQUENCE [LARGE SCALE GENOMIC DNA]</scope>
    <source>
        <strain evidence="10">DSM 3072</strain>
    </source>
</reference>
<keyword evidence="6" id="KW-0460">Magnesium</keyword>
<dbReference type="SUPFAM" id="SSF51621">
    <property type="entry name" value="Phosphoenolpyruvate/pyruvate domain"/>
    <property type="match status" value="1"/>
</dbReference>
<evidence type="ECO:0000259" key="8">
    <source>
        <dbReference type="Pfam" id="PF02896"/>
    </source>
</evidence>
<dbReference type="InterPro" id="IPR000121">
    <property type="entry name" value="PEP_util_C"/>
</dbReference>
<dbReference type="Gene3D" id="3.50.30.10">
    <property type="entry name" value="Phosphohistidine domain"/>
    <property type="match status" value="1"/>
</dbReference>
<dbReference type="SUPFAM" id="SSF52009">
    <property type="entry name" value="Phosphohistidine domain"/>
    <property type="match status" value="1"/>
</dbReference>
<keyword evidence="5 9" id="KW-0418">Kinase</keyword>
<evidence type="ECO:0000259" key="7">
    <source>
        <dbReference type="Pfam" id="PF00391"/>
    </source>
</evidence>
<keyword evidence="9" id="KW-0670">Pyruvate</keyword>
<evidence type="ECO:0000256" key="3">
    <source>
        <dbReference type="ARBA" id="ARBA00022679"/>
    </source>
</evidence>
<dbReference type="STRING" id="83771.SAMN02910357_00520"/>
<dbReference type="GO" id="GO:0009401">
    <property type="term" value="P:phosphoenolpyruvate-dependent sugar phosphotransferase system"/>
    <property type="evidence" value="ECO:0007669"/>
    <property type="project" value="InterPro"/>
</dbReference>
<feature type="domain" description="PEP-utilising enzyme mobile" evidence="7">
    <location>
        <begin position="151"/>
        <end position="220"/>
    </location>
</feature>
<dbReference type="Proteomes" id="UP000242432">
    <property type="component" value="Unassembled WGS sequence"/>
</dbReference>
<dbReference type="InterPro" id="IPR015813">
    <property type="entry name" value="Pyrv/PenolPyrv_kinase-like_dom"/>
</dbReference>
<dbReference type="Pfam" id="PF02896">
    <property type="entry name" value="PEP-utilizers_C"/>
    <property type="match status" value="1"/>
</dbReference>
<dbReference type="RefSeq" id="WP_078928292.1">
    <property type="nucleotide sequence ID" value="NZ_FUXX01000008.1"/>
</dbReference>
<organism evidence="9 10">
    <name type="scientific">Succinivibrio dextrinosolvens DSM 3072</name>
    <dbReference type="NCBI Taxonomy" id="1123324"/>
    <lineage>
        <taxon>Bacteria</taxon>
        <taxon>Pseudomonadati</taxon>
        <taxon>Pseudomonadota</taxon>
        <taxon>Gammaproteobacteria</taxon>
        <taxon>Aeromonadales</taxon>
        <taxon>Succinivibrionaceae</taxon>
        <taxon>Succinivibrio</taxon>
    </lineage>
</organism>
<evidence type="ECO:0000256" key="4">
    <source>
        <dbReference type="ARBA" id="ARBA00022723"/>
    </source>
</evidence>
<keyword evidence="4" id="KW-0479">Metal-binding</keyword>
<feature type="domain" description="PEP-utilising enzyme C-terminal" evidence="8">
    <location>
        <begin position="253"/>
        <end position="515"/>
    </location>
</feature>
<dbReference type="Pfam" id="PF00391">
    <property type="entry name" value="PEP-utilizers"/>
    <property type="match status" value="1"/>
</dbReference>
<evidence type="ECO:0000256" key="5">
    <source>
        <dbReference type="ARBA" id="ARBA00022777"/>
    </source>
</evidence>
<sequence>MYTLSGVSAGAGVGAAPSLTISKTKNTNSTDEIFAYDVETEIDRFNKKSSRFAQKLLQIVNPAKDSVRDLLGATAGFITSADNKIEILELIKRGCSASMAARTVLIENLDNFFKRETDIKNDKDEILSLLNEFIRTLEHSKADEIELPELKEDVILIARTISPAQLLSLETKFVKGVVLEEGRDSSHLGVVLRELNIPAVFGVFDATNIKSGTYVIVDSNAAVVIVEPPEDMTQGILRRQDSQLFQINDESLLNITLGAAVGAISPNDDVEKVTANGLGLLRSEFLFLSSMTEPTEEEMTQRFYQIFSKVKKNAPLTSRTFDFADDKKPLFTVITDDDGPLKGYGAGVGTALLKKEIRAMLRASVGQEITIVFPLITRISEKDYLFKLANDCQDELDAQKIPHGKMLISFMVETPAAVLLAPAFATNSAMMLLGTSSLAEYASAPCPADSAFTPVLAKMIAMAAKAAHEAGITLGIAGRFAARTELLPFFYKMGVSYLVTGTYNIQKVKGVVERLNLEHDIQPDFDIELYNKIVNCYTGAELSDILNSFSY</sequence>
<evidence type="ECO:0000256" key="6">
    <source>
        <dbReference type="ARBA" id="ARBA00022842"/>
    </source>
</evidence>
<comment type="similarity">
    <text evidence="2">Belongs to the PEP-utilizing enzyme family.</text>
</comment>
<dbReference type="GO" id="GO:0016301">
    <property type="term" value="F:kinase activity"/>
    <property type="evidence" value="ECO:0007669"/>
    <property type="project" value="UniProtKB-KW"/>
</dbReference>
<evidence type="ECO:0000256" key="1">
    <source>
        <dbReference type="ARBA" id="ARBA00001946"/>
    </source>
</evidence>
<name>A0A1T4V492_9GAMM</name>
<dbReference type="PANTHER" id="PTHR46244">
    <property type="entry name" value="PHOSPHOENOLPYRUVATE-PROTEIN PHOSPHOTRANSFERASE"/>
    <property type="match status" value="1"/>
</dbReference>
<comment type="cofactor">
    <cofactor evidence="1">
        <name>Mg(2+)</name>
        <dbReference type="ChEBI" id="CHEBI:18420"/>
    </cofactor>
</comment>
<dbReference type="Gene3D" id="1.10.274.10">
    <property type="entry name" value="PtsI, HPr-binding domain"/>
    <property type="match status" value="1"/>
</dbReference>
<evidence type="ECO:0000313" key="9">
    <source>
        <dbReference type="EMBL" id="SKA59790.1"/>
    </source>
</evidence>
<dbReference type="InterPro" id="IPR050499">
    <property type="entry name" value="PEP-utilizing_PTS_enzyme"/>
</dbReference>
<dbReference type="PANTHER" id="PTHR46244:SF3">
    <property type="entry name" value="PHOSPHOENOLPYRUVATE-PROTEIN PHOSPHOTRANSFERASE"/>
    <property type="match status" value="1"/>
</dbReference>
<dbReference type="InterPro" id="IPR036637">
    <property type="entry name" value="Phosphohistidine_dom_sf"/>
</dbReference>
<dbReference type="InterPro" id="IPR040442">
    <property type="entry name" value="Pyrv_kinase-like_dom_sf"/>
</dbReference>
<protein>
    <submittedName>
        <fullName evidence="9">Phosphoenolpyruvate-protein kinase (PTS system EI component)</fullName>
    </submittedName>
</protein>
<dbReference type="AlphaFoldDB" id="A0A1T4V492"/>
<evidence type="ECO:0000313" key="10">
    <source>
        <dbReference type="Proteomes" id="UP000242432"/>
    </source>
</evidence>
<dbReference type="InterPro" id="IPR008279">
    <property type="entry name" value="PEP-util_enz_mobile_dom"/>
</dbReference>
<dbReference type="PRINTS" id="PR01736">
    <property type="entry name" value="PHPHTRNFRASE"/>
</dbReference>